<proteinExistence type="predicted"/>
<keyword evidence="5 10" id="KW-1133">Transmembrane helix</keyword>
<evidence type="ECO:0000256" key="2">
    <source>
        <dbReference type="ARBA" id="ARBA00022516"/>
    </source>
</evidence>
<dbReference type="PANTHER" id="PTHR33434">
    <property type="entry name" value="DEGV DOMAIN-CONTAINING PROTEIN DR_1986-RELATED"/>
    <property type="match status" value="1"/>
</dbReference>
<dbReference type="GO" id="GO:0006071">
    <property type="term" value="P:glycerol metabolic process"/>
    <property type="evidence" value="ECO:0007669"/>
    <property type="project" value="InterPro"/>
</dbReference>
<dbReference type="OrthoDB" id="9760324at2"/>
<keyword evidence="2" id="KW-0444">Lipid biosynthesis</keyword>
<dbReference type="GO" id="GO:0004371">
    <property type="term" value="F:glycerone kinase activity"/>
    <property type="evidence" value="ECO:0007669"/>
    <property type="project" value="InterPro"/>
</dbReference>
<evidence type="ECO:0000256" key="3">
    <source>
        <dbReference type="ARBA" id="ARBA00022679"/>
    </source>
</evidence>
<dbReference type="Proteomes" id="UP000094243">
    <property type="component" value="Unassembled WGS sequence"/>
</dbReference>
<reference evidence="13" key="1">
    <citation type="submission" date="2016-09" db="EMBL/GenBank/DDBJ databases">
        <authorList>
            <person name="Greninger A.L."/>
            <person name="Jerome K.R."/>
            <person name="Mcnair B."/>
            <person name="Wallis C."/>
            <person name="Fang F."/>
        </authorList>
    </citation>
    <scope>NUCLEOTIDE SEQUENCE [LARGE SCALE GENOMIC DNA]</scope>
    <source>
        <strain evidence="13">M7</strain>
    </source>
</reference>
<evidence type="ECO:0000256" key="9">
    <source>
        <dbReference type="ARBA" id="ARBA00023264"/>
    </source>
</evidence>
<comment type="caution">
    <text evidence="12">The sequence shown here is derived from an EMBL/GenBank/DDBJ whole genome shotgun (WGS) entry which is preliminary data.</text>
</comment>
<feature type="domain" description="DhaL" evidence="11">
    <location>
        <begin position="206"/>
        <end position="318"/>
    </location>
</feature>
<evidence type="ECO:0000256" key="5">
    <source>
        <dbReference type="ARBA" id="ARBA00022989"/>
    </source>
</evidence>
<keyword evidence="4 10" id="KW-0812">Transmembrane</keyword>
<dbReference type="InterPro" id="IPR050270">
    <property type="entry name" value="DegV_domain_contain"/>
</dbReference>
<protein>
    <recommendedName>
        <fullName evidence="11">DhaL domain-containing protein</fullName>
    </recommendedName>
</protein>
<keyword evidence="8" id="KW-0594">Phospholipid biosynthesis</keyword>
<evidence type="ECO:0000256" key="8">
    <source>
        <dbReference type="ARBA" id="ARBA00023209"/>
    </source>
</evidence>
<feature type="transmembrane region" description="Helical" evidence="10">
    <location>
        <begin position="76"/>
        <end position="93"/>
    </location>
</feature>
<evidence type="ECO:0000313" key="12">
    <source>
        <dbReference type="EMBL" id="ODQ84015.1"/>
    </source>
</evidence>
<feature type="transmembrane region" description="Helical" evidence="10">
    <location>
        <begin position="49"/>
        <end position="69"/>
    </location>
</feature>
<evidence type="ECO:0000256" key="4">
    <source>
        <dbReference type="ARBA" id="ARBA00022692"/>
    </source>
</evidence>
<dbReference type="Pfam" id="PF02660">
    <property type="entry name" value="G3P_acyltransf"/>
    <property type="match status" value="1"/>
</dbReference>
<dbReference type="InterPro" id="IPR003811">
    <property type="entry name" value="G3P_acylTferase_PlsY"/>
</dbReference>
<dbReference type="Gene3D" id="1.25.40.340">
    <property type="match status" value="1"/>
</dbReference>
<dbReference type="AlphaFoldDB" id="A0A1E3R2B6"/>
<dbReference type="InterPro" id="IPR004007">
    <property type="entry name" value="DhaL_dom"/>
</dbReference>
<dbReference type="SUPFAM" id="SSF101473">
    <property type="entry name" value="DhaL-like"/>
    <property type="match status" value="1"/>
</dbReference>
<dbReference type="PANTHER" id="PTHR33434:SF2">
    <property type="entry name" value="FATTY ACID-BINDING PROTEIN TM_1468"/>
    <property type="match status" value="1"/>
</dbReference>
<evidence type="ECO:0000256" key="6">
    <source>
        <dbReference type="ARBA" id="ARBA00023098"/>
    </source>
</evidence>
<dbReference type="EMBL" id="MIGZ01000324">
    <property type="protein sequence ID" value="ODQ84015.1"/>
    <property type="molecule type" value="Genomic_DNA"/>
</dbReference>
<keyword evidence="7 10" id="KW-0472">Membrane</keyword>
<evidence type="ECO:0000256" key="7">
    <source>
        <dbReference type="ARBA" id="ARBA00023136"/>
    </source>
</evidence>
<evidence type="ECO:0000259" key="11">
    <source>
        <dbReference type="PROSITE" id="PS51480"/>
    </source>
</evidence>
<dbReference type="GO" id="GO:0043772">
    <property type="term" value="F:acyl-phosphate glycerol-3-phosphate acyltransferase activity"/>
    <property type="evidence" value="ECO:0007669"/>
    <property type="project" value="InterPro"/>
</dbReference>
<sequence length="318" mass="32298">MNALAVPGAYVVGAVPFTQIVALRLVGTDLRAVGTGTVSGTGLYRIAGLWPLIVGGGLDVAKGAAAALLAGSDQTLGVLVSAAVVIGHCWSVFLRGAGGRGISPALGALAVWFWPGALILLAGLALGRLSKETALAALVSDLLLVLVLGAVKGGWGLALGLAVVLPMLVKRVLGNARPGSTRRRVYLNRLLFDADHHPSAPTLDSATLQTSMELLAGRVEHHRQDLNRLNVYPVPDGDTGDNLVALMKSVTERLAGSDDVAEAIAAGALRGGRGSSGVIFGQALRGFVSDVTPDAPGLAAALTAAATAQVRTPPGFHS</sequence>
<dbReference type="SMART" id="SM01207">
    <property type="entry name" value="G3P_acyltransf"/>
    <property type="match status" value="1"/>
</dbReference>
<evidence type="ECO:0000256" key="10">
    <source>
        <dbReference type="SAM" id="Phobius"/>
    </source>
</evidence>
<keyword evidence="13" id="KW-1185">Reference proteome</keyword>
<dbReference type="GO" id="GO:0008654">
    <property type="term" value="P:phospholipid biosynthetic process"/>
    <property type="evidence" value="ECO:0007669"/>
    <property type="project" value="UniProtKB-KW"/>
</dbReference>
<dbReference type="InterPro" id="IPR036117">
    <property type="entry name" value="DhaL_dom_sf"/>
</dbReference>
<name>A0A1E3R2B6_9MYCO</name>
<dbReference type="PROSITE" id="PS51480">
    <property type="entry name" value="DHAL"/>
    <property type="match status" value="1"/>
</dbReference>
<keyword evidence="9" id="KW-1208">Phospholipid metabolism</keyword>
<evidence type="ECO:0000256" key="1">
    <source>
        <dbReference type="ARBA" id="ARBA00022475"/>
    </source>
</evidence>
<dbReference type="Pfam" id="PF02734">
    <property type="entry name" value="Dak2"/>
    <property type="match status" value="1"/>
</dbReference>
<organism evidence="12 13">
    <name type="scientific">Mycolicibacterium holsaticum</name>
    <dbReference type="NCBI Taxonomy" id="152142"/>
    <lineage>
        <taxon>Bacteria</taxon>
        <taxon>Bacillati</taxon>
        <taxon>Actinomycetota</taxon>
        <taxon>Actinomycetes</taxon>
        <taxon>Mycobacteriales</taxon>
        <taxon>Mycobacteriaceae</taxon>
        <taxon>Mycolicibacterium</taxon>
    </lineage>
</organism>
<evidence type="ECO:0000313" key="13">
    <source>
        <dbReference type="Proteomes" id="UP000094243"/>
    </source>
</evidence>
<keyword evidence="1" id="KW-1003">Cell membrane</keyword>
<dbReference type="SMART" id="SM01120">
    <property type="entry name" value="Dak2"/>
    <property type="match status" value="1"/>
</dbReference>
<feature type="transmembrane region" description="Helical" evidence="10">
    <location>
        <begin position="105"/>
        <end position="126"/>
    </location>
</feature>
<keyword evidence="6" id="KW-0443">Lipid metabolism</keyword>
<gene>
    <name evidence="12" type="ORF">BHQ17_28095</name>
</gene>
<accession>A0A1E3R2B6</accession>
<keyword evidence="3" id="KW-0808">Transferase</keyword>
<dbReference type="GO" id="GO:0005886">
    <property type="term" value="C:plasma membrane"/>
    <property type="evidence" value="ECO:0007669"/>
    <property type="project" value="InterPro"/>
</dbReference>